<evidence type="ECO:0000313" key="1">
    <source>
        <dbReference type="EMBL" id="MBO2010420.1"/>
    </source>
</evidence>
<sequence>MHVFTLKNQDRYKLTVQLEPWAEVFYLRKGEELQLRQPASLQGSYHLAVYADGDVQIFPMGEFDYPQVFIDNVETEPWNDFV</sequence>
<reference evidence="1 2" key="1">
    <citation type="submission" date="2021-03" db="EMBL/GenBank/DDBJ databases">
        <authorList>
            <person name="Kim M.K."/>
        </authorList>
    </citation>
    <scope>NUCLEOTIDE SEQUENCE [LARGE SCALE GENOMIC DNA]</scope>
    <source>
        <strain evidence="1 2">BT442</strain>
    </source>
</reference>
<dbReference type="EMBL" id="JAGETZ010000006">
    <property type="protein sequence ID" value="MBO2010420.1"/>
    <property type="molecule type" value="Genomic_DNA"/>
</dbReference>
<gene>
    <name evidence="1" type="ORF">J4E00_15270</name>
</gene>
<name>A0ABS3QI64_9BACT</name>
<proteinExistence type="predicted"/>
<comment type="caution">
    <text evidence="1">The sequence shown here is derived from an EMBL/GenBank/DDBJ whole genome shotgun (WGS) entry which is preliminary data.</text>
</comment>
<protein>
    <submittedName>
        <fullName evidence="1">Uncharacterized protein</fullName>
    </submittedName>
</protein>
<accession>A0ABS3QI64</accession>
<evidence type="ECO:0000313" key="2">
    <source>
        <dbReference type="Proteomes" id="UP000664369"/>
    </source>
</evidence>
<dbReference type="RefSeq" id="WP_208176043.1">
    <property type="nucleotide sequence ID" value="NZ_JAGETZ010000006.1"/>
</dbReference>
<organism evidence="1 2">
    <name type="scientific">Hymenobacter negativus</name>
    <dbReference type="NCBI Taxonomy" id="2795026"/>
    <lineage>
        <taxon>Bacteria</taxon>
        <taxon>Pseudomonadati</taxon>
        <taxon>Bacteroidota</taxon>
        <taxon>Cytophagia</taxon>
        <taxon>Cytophagales</taxon>
        <taxon>Hymenobacteraceae</taxon>
        <taxon>Hymenobacter</taxon>
    </lineage>
</organism>
<dbReference type="Proteomes" id="UP000664369">
    <property type="component" value="Unassembled WGS sequence"/>
</dbReference>
<keyword evidence="2" id="KW-1185">Reference proteome</keyword>